<organism evidence="1 2">
    <name type="scientific">Trichonephila clavipes</name>
    <name type="common">Golden silk orbweaver</name>
    <name type="synonym">Nephila clavipes</name>
    <dbReference type="NCBI Taxonomy" id="2585209"/>
    <lineage>
        <taxon>Eukaryota</taxon>
        <taxon>Metazoa</taxon>
        <taxon>Ecdysozoa</taxon>
        <taxon>Arthropoda</taxon>
        <taxon>Chelicerata</taxon>
        <taxon>Arachnida</taxon>
        <taxon>Araneae</taxon>
        <taxon>Araneomorphae</taxon>
        <taxon>Entelegynae</taxon>
        <taxon>Araneoidea</taxon>
        <taxon>Nephilidae</taxon>
        <taxon>Trichonephila</taxon>
    </lineage>
</organism>
<protein>
    <submittedName>
        <fullName evidence="1">Uncharacterized protein</fullName>
    </submittedName>
</protein>
<sequence length="89" mass="10715">MWQCITQLFSILSPRCLQTRNRPSWCCRQMRDSSVKATSFYSAAHILLSSHHWWLRRLWFCVKGRPSNGRLADRPLYCKRRRMVRANTE</sequence>
<evidence type="ECO:0000313" key="1">
    <source>
        <dbReference type="EMBL" id="GFY01179.1"/>
    </source>
</evidence>
<dbReference type="AlphaFoldDB" id="A0A8X6VB92"/>
<evidence type="ECO:0000313" key="2">
    <source>
        <dbReference type="Proteomes" id="UP000887159"/>
    </source>
</evidence>
<dbReference type="Proteomes" id="UP000887159">
    <property type="component" value="Unassembled WGS sequence"/>
</dbReference>
<gene>
    <name evidence="1" type="ORF">TNCV_5076461</name>
</gene>
<reference evidence="1" key="1">
    <citation type="submission" date="2020-08" db="EMBL/GenBank/DDBJ databases">
        <title>Multicomponent nature underlies the extraordinary mechanical properties of spider dragline silk.</title>
        <authorList>
            <person name="Kono N."/>
            <person name="Nakamura H."/>
            <person name="Mori M."/>
            <person name="Yoshida Y."/>
            <person name="Ohtoshi R."/>
            <person name="Malay A.D."/>
            <person name="Moran D.A.P."/>
            <person name="Tomita M."/>
            <person name="Numata K."/>
            <person name="Arakawa K."/>
        </authorList>
    </citation>
    <scope>NUCLEOTIDE SEQUENCE</scope>
</reference>
<accession>A0A8X6VB92</accession>
<dbReference type="EMBL" id="BMAU01021225">
    <property type="protein sequence ID" value="GFY01179.1"/>
    <property type="molecule type" value="Genomic_DNA"/>
</dbReference>
<keyword evidence="2" id="KW-1185">Reference proteome</keyword>
<comment type="caution">
    <text evidence="1">The sequence shown here is derived from an EMBL/GenBank/DDBJ whole genome shotgun (WGS) entry which is preliminary data.</text>
</comment>
<proteinExistence type="predicted"/>
<name>A0A8X6VB92_TRICX</name>